<name>A0A518CIR1_9PLAN</name>
<keyword evidence="4" id="KW-1185">Reference proteome</keyword>
<gene>
    <name evidence="3" type="ORF">Pla110_08240</name>
</gene>
<feature type="compositionally biased region" description="Polar residues" evidence="1">
    <location>
        <begin position="333"/>
        <end position="367"/>
    </location>
</feature>
<dbReference type="KEGG" id="plon:Pla110_08240"/>
<feature type="compositionally biased region" description="Low complexity" evidence="1">
    <location>
        <begin position="691"/>
        <end position="704"/>
    </location>
</feature>
<evidence type="ECO:0000313" key="3">
    <source>
        <dbReference type="EMBL" id="QDU79119.1"/>
    </source>
</evidence>
<evidence type="ECO:0000256" key="1">
    <source>
        <dbReference type="SAM" id="MobiDB-lite"/>
    </source>
</evidence>
<feature type="compositionally biased region" description="Polar residues" evidence="1">
    <location>
        <begin position="174"/>
        <end position="185"/>
    </location>
</feature>
<feature type="compositionally biased region" description="Low complexity" evidence="1">
    <location>
        <begin position="664"/>
        <end position="677"/>
    </location>
</feature>
<feature type="compositionally biased region" description="Polar residues" evidence="1">
    <location>
        <begin position="454"/>
        <end position="493"/>
    </location>
</feature>
<dbReference type="Pfam" id="PF02120">
    <property type="entry name" value="Flg_hook"/>
    <property type="match status" value="1"/>
</dbReference>
<accession>A0A518CIR1</accession>
<feature type="compositionally biased region" description="Low complexity" evidence="1">
    <location>
        <begin position="444"/>
        <end position="453"/>
    </location>
</feature>
<evidence type="ECO:0000313" key="4">
    <source>
        <dbReference type="Proteomes" id="UP000317178"/>
    </source>
</evidence>
<feature type="region of interest" description="Disordered" evidence="1">
    <location>
        <begin position="17"/>
        <end position="185"/>
    </location>
</feature>
<dbReference type="EMBL" id="CP036281">
    <property type="protein sequence ID" value="QDU79119.1"/>
    <property type="molecule type" value="Genomic_DNA"/>
</dbReference>
<dbReference type="Gene3D" id="3.30.750.140">
    <property type="match status" value="1"/>
</dbReference>
<reference evidence="3 4" key="1">
    <citation type="submission" date="2019-02" db="EMBL/GenBank/DDBJ databases">
        <title>Deep-cultivation of Planctomycetes and their phenomic and genomic characterization uncovers novel biology.</title>
        <authorList>
            <person name="Wiegand S."/>
            <person name="Jogler M."/>
            <person name="Boedeker C."/>
            <person name="Pinto D."/>
            <person name="Vollmers J."/>
            <person name="Rivas-Marin E."/>
            <person name="Kohn T."/>
            <person name="Peeters S.H."/>
            <person name="Heuer A."/>
            <person name="Rast P."/>
            <person name="Oberbeckmann S."/>
            <person name="Bunk B."/>
            <person name="Jeske O."/>
            <person name="Meyerdierks A."/>
            <person name="Storesund J.E."/>
            <person name="Kallscheuer N."/>
            <person name="Luecker S."/>
            <person name="Lage O.M."/>
            <person name="Pohl T."/>
            <person name="Merkel B.J."/>
            <person name="Hornburger P."/>
            <person name="Mueller R.-W."/>
            <person name="Bruemmer F."/>
            <person name="Labrenz M."/>
            <person name="Spormann A.M."/>
            <person name="Op den Camp H."/>
            <person name="Overmann J."/>
            <person name="Amann R."/>
            <person name="Jetten M.S.M."/>
            <person name="Mascher T."/>
            <person name="Medema M.H."/>
            <person name="Devos D.P."/>
            <person name="Kaster A.-K."/>
            <person name="Ovreas L."/>
            <person name="Rohde M."/>
            <person name="Galperin M.Y."/>
            <person name="Jogler C."/>
        </authorList>
    </citation>
    <scope>NUCLEOTIDE SEQUENCE [LARGE SCALE GENOMIC DNA]</scope>
    <source>
        <strain evidence="3 4">Pla110</strain>
    </source>
</reference>
<organism evidence="3 4">
    <name type="scientific">Polystyrenella longa</name>
    <dbReference type="NCBI Taxonomy" id="2528007"/>
    <lineage>
        <taxon>Bacteria</taxon>
        <taxon>Pseudomonadati</taxon>
        <taxon>Planctomycetota</taxon>
        <taxon>Planctomycetia</taxon>
        <taxon>Planctomycetales</taxon>
        <taxon>Planctomycetaceae</taxon>
        <taxon>Polystyrenella</taxon>
    </lineage>
</organism>
<feature type="region of interest" description="Disordered" evidence="1">
    <location>
        <begin position="549"/>
        <end position="576"/>
    </location>
</feature>
<feature type="region of interest" description="Disordered" evidence="1">
    <location>
        <begin position="659"/>
        <end position="729"/>
    </location>
</feature>
<feature type="compositionally biased region" description="Polar residues" evidence="1">
    <location>
        <begin position="140"/>
        <end position="166"/>
    </location>
</feature>
<feature type="domain" description="Flagellar hook-length control protein-like C-terminal" evidence="2">
    <location>
        <begin position="594"/>
        <end position="668"/>
    </location>
</feature>
<dbReference type="CDD" id="cd17470">
    <property type="entry name" value="T3SS_Flik_C"/>
    <property type="match status" value="1"/>
</dbReference>
<keyword evidence="3" id="KW-0969">Cilium</keyword>
<dbReference type="InterPro" id="IPR038610">
    <property type="entry name" value="FliK-like_C_sf"/>
</dbReference>
<feature type="compositionally biased region" description="Polar residues" evidence="1">
    <location>
        <begin position="422"/>
        <end position="431"/>
    </location>
</feature>
<dbReference type="RefSeq" id="WP_197440488.1">
    <property type="nucleotide sequence ID" value="NZ_CP036281.1"/>
</dbReference>
<sequence length="729" mass="77532">MAGNDISKQLQINFLPENLRPQGTEQGLFDVTGLRPSDSVYQTALKKSLDVENRRTATPPPESKTREQYQSDKTSSRAEEQGPSRSERFSRETPEAKQRQRSEPERPVDRPAPTQTRQSSEESAPASTVSTESRVETDSTQKIQESQPADNSSLTSFEESTENSAPSAPPVEVNQETVDPSGSVNDSLLALSEVVAQLLQDSSGAPTEVKPPTSFGKDFLQQIHASQSVNEATANAPIIEGTGDGKLSVPSELILGLIANQVGKQSKSGAPATPVDPAAIAATIQKVVSELVTSSTEAGADPATEQVQAIGEELIEQIVESFGGTGEDDEQSTEVTAEGSTVETADIVSTATGTESNTQSNNGNQVVANAPPVLINPESNPESTSGTNPDTTESSSQNASVTSVVAPESLDGISPSEEGETTSEANATEQSEAAARIVPVIKETTTTKSNTTTEAGQSSESTTPSVTEIKQGATSEVSRSVKSDSTTAKQGTTDAAPPVEEGNRLAQTKPVTAITSVTPSIGLEQAASKVTAEGATATKTEVAAQINGIEASPSTRTVSTDRAASRPAVPPSTLPPVQSQEFLEKLSDSVRIADKNNQQLKVRLTPPHLGSMNIEVTRHDGVITARLEVQSTAAQQQVLDQMAGLKESLQQQGHHIERIEVTVQDPNRPDQNQQQSSQRDDDQEPRREPRQQQQQQQQRSNQQEQGDEEADVTLQSRAPWSMDNIDVEI</sequence>
<feature type="region of interest" description="Disordered" evidence="1">
    <location>
        <begin position="323"/>
        <end position="511"/>
    </location>
</feature>
<feature type="compositionally biased region" description="Polar residues" evidence="1">
    <location>
        <begin position="377"/>
        <end position="403"/>
    </location>
</feature>
<evidence type="ECO:0000259" key="2">
    <source>
        <dbReference type="Pfam" id="PF02120"/>
    </source>
</evidence>
<dbReference type="InterPro" id="IPR021136">
    <property type="entry name" value="Flagellar_hook_control-like_C"/>
</dbReference>
<dbReference type="Proteomes" id="UP000317178">
    <property type="component" value="Chromosome"/>
</dbReference>
<protein>
    <submittedName>
        <fullName evidence="3">Flagellar hook-length control protein FliK</fullName>
    </submittedName>
</protein>
<feature type="compositionally biased region" description="Basic and acidic residues" evidence="1">
    <location>
        <begin position="63"/>
        <end position="109"/>
    </location>
</feature>
<feature type="compositionally biased region" description="Polar residues" evidence="1">
    <location>
        <begin position="113"/>
        <end position="132"/>
    </location>
</feature>
<dbReference type="AlphaFoldDB" id="A0A518CIR1"/>
<feature type="compositionally biased region" description="Polar residues" evidence="1">
    <location>
        <begin position="552"/>
        <end position="562"/>
    </location>
</feature>
<keyword evidence="3" id="KW-0966">Cell projection</keyword>
<proteinExistence type="predicted"/>
<keyword evidence="3" id="KW-0282">Flagellum</keyword>
<feature type="compositionally biased region" description="Basic and acidic residues" evidence="1">
    <location>
        <begin position="678"/>
        <end position="690"/>
    </location>
</feature>